<dbReference type="NCBIfam" id="TIGR02832">
    <property type="entry name" value="spo_yunB"/>
    <property type="match status" value="1"/>
</dbReference>
<feature type="compositionally biased region" description="Polar residues" evidence="1">
    <location>
        <begin position="234"/>
        <end position="243"/>
    </location>
</feature>
<evidence type="ECO:0000256" key="2">
    <source>
        <dbReference type="SAM" id="Phobius"/>
    </source>
</evidence>
<evidence type="ECO:0000313" key="4">
    <source>
        <dbReference type="Proteomes" id="UP000214746"/>
    </source>
</evidence>
<reference evidence="3" key="1">
    <citation type="submission" date="2018-06" db="EMBL/GenBank/DDBJ databases">
        <title>Paenibacillus xerothermodurans sp. nov. an extremely dry heat resistant spore forming bacterium isolated from the soil of Cape Canaveral, Florida.</title>
        <authorList>
            <person name="Seuylemezian A."/>
            <person name="Kaur N."/>
            <person name="Patil P."/>
            <person name="Patil P."/>
            <person name="Mayilraj S."/>
            <person name="Vaishampayan P."/>
        </authorList>
    </citation>
    <scope>NUCLEOTIDE SEQUENCE [LARGE SCALE GENOMIC DNA]</scope>
    <source>
        <strain evidence="3">ATCC 27380</strain>
    </source>
</reference>
<keyword evidence="2" id="KW-0812">Transmembrane</keyword>
<dbReference type="Pfam" id="PF09560">
    <property type="entry name" value="Spore_YunB"/>
    <property type="match status" value="1"/>
</dbReference>
<dbReference type="AlphaFoldDB" id="A0A2W1NPU2"/>
<protein>
    <submittedName>
        <fullName evidence="3">Sporulation protein YunB</fullName>
    </submittedName>
</protein>
<organism evidence="3 4">
    <name type="scientific">Paenibacillus xerothermodurans</name>
    <dbReference type="NCBI Taxonomy" id="1977292"/>
    <lineage>
        <taxon>Bacteria</taxon>
        <taxon>Bacillati</taxon>
        <taxon>Bacillota</taxon>
        <taxon>Bacilli</taxon>
        <taxon>Bacillales</taxon>
        <taxon>Paenibacillaceae</taxon>
        <taxon>Paenibacillus</taxon>
    </lineage>
</organism>
<keyword evidence="2" id="KW-1133">Transmembrane helix</keyword>
<feature type="transmembrane region" description="Helical" evidence="2">
    <location>
        <begin position="20"/>
        <end position="38"/>
    </location>
</feature>
<evidence type="ECO:0000256" key="1">
    <source>
        <dbReference type="SAM" id="MobiDB-lite"/>
    </source>
</evidence>
<evidence type="ECO:0000313" key="3">
    <source>
        <dbReference type="EMBL" id="PZE21515.1"/>
    </source>
</evidence>
<comment type="caution">
    <text evidence="3">The sequence shown here is derived from an EMBL/GenBank/DDBJ whole genome shotgun (WGS) entry which is preliminary data.</text>
</comment>
<dbReference type="EMBL" id="NHRJ02000003">
    <property type="protein sequence ID" value="PZE21515.1"/>
    <property type="molecule type" value="Genomic_DNA"/>
</dbReference>
<dbReference type="InterPro" id="IPR014197">
    <property type="entry name" value="Sporulation_prot_YunB"/>
</dbReference>
<proteinExistence type="predicted"/>
<gene>
    <name evidence="3" type="primary">yunB</name>
    <name evidence="3" type="ORF">CBW46_007680</name>
</gene>
<keyword evidence="4" id="KW-1185">Reference proteome</keyword>
<dbReference type="OrthoDB" id="1649278at2"/>
<dbReference type="PIRSF" id="PIRSF021383">
    <property type="entry name" value="YunB"/>
    <property type="match status" value="1"/>
</dbReference>
<accession>A0A2W1NPU2</accession>
<name>A0A2W1NPU2_PAEXE</name>
<keyword evidence="2" id="KW-0472">Membrane</keyword>
<sequence>MLRRRWKRKIGGPGKIKRNVILVMLIVFLFTTQLFIYIEKNLKPPLTNLAKIRVKQIAVQSINSAISDRIGQNTSFDRLIDWRTDRDGKVTAFMLNYAEHMRITAETIKTVNNKLAELQSMPEHIPLGQAMNSPIMASFGPHIPIRLVPAAAAKVELNTRHRNAGINMILVEVYIRITAEVSVIIPLDTVPEVVETEVPISYALVVGDVPTYYFDGKGQPAGNSPPMPPGISIPQLQTPSSKETTFDAGTPASAESAD</sequence>
<dbReference type="Proteomes" id="UP000214746">
    <property type="component" value="Unassembled WGS sequence"/>
</dbReference>
<feature type="region of interest" description="Disordered" evidence="1">
    <location>
        <begin position="217"/>
        <end position="258"/>
    </location>
</feature>